<dbReference type="PANTHER" id="PTHR46082">
    <property type="entry name" value="ATP/GTP-BINDING PROTEIN-RELATED"/>
    <property type="match status" value="1"/>
</dbReference>
<dbReference type="NCBIfam" id="NF047398">
    <property type="entry name" value="AAA_KGGVGR"/>
    <property type="match status" value="1"/>
</dbReference>
<dbReference type="RefSeq" id="WP_130188226.1">
    <property type="nucleotide sequence ID" value="NZ_CP035913.1"/>
</dbReference>
<dbReference type="SUPFAM" id="SSF48452">
    <property type="entry name" value="TPR-like"/>
    <property type="match status" value="1"/>
</dbReference>
<dbReference type="InterPro" id="IPR011990">
    <property type="entry name" value="TPR-like_helical_dom_sf"/>
</dbReference>
<dbReference type="Pfam" id="PF13424">
    <property type="entry name" value="TPR_12"/>
    <property type="match status" value="2"/>
</dbReference>
<dbReference type="AlphaFoldDB" id="A0A4P6L1E1"/>
<gene>
    <name evidence="2" type="ORF">EWM63_20705</name>
</gene>
<dbReference type="Gene3D" id="3.40.50.300">
    <property type="entry name" value="P-loop containing nucleotide triphosphate hydrolases"/>
    <property type="match status" value="1"/>
</dbReference>
<evidence type="ECO:0000313" key="2">
    <source>
        <dbReference type="EMBL" id="QBE65114.1"/>
    </source>
</evidence>
<dbReference type="SUPFAM" id="SSF52540">
    <property type="entry name" value="P-loop containing nucleoside triphosphate hydrolases"/>
    <property type="match status" value="1"/>
</dbReference>
<dbReference type="PANTHER" id="PTHR46082:SF6">
    <property type="entry name" value="AAA+ ATPASE DOMAIN-CONTAINING PROTEIN-RELATED"/>
    <property type="match status" value="1"/>
</dbReference>
<feature type="region of interest" description="Disordered" evidence="1">
    <location>
        <begin position="545"/>
        <end position="615"/>
    </location>
</feature>
<dbReference type="EMBL" id="CP035913">
    <property type="protein sequence ID" value="QBE65114.1"/>
    <property type="molecule type" value="Genomic_DNA"/>
</dbReference>
<dbReference type="Proteomes" id="UP000290637">
    <property type="component" value="Chromosome"/>
</dbReference>
<evidence type="ECO:0000313" key="3">
    <source>
        <dbReference type="Proteomes" id="UP000290637"/>
    </source>
</evidence>
<dbReference type="Gene3D" id="1.25.40.10">
    <property type="entry name" value="Tetratricopeptide repeat domain"/>
    <property type="match status" value="1"/>
</dbReference>
<accession>A0A4P6L1E1</accession>
<keyword evidence="3" id="KW-1185">Reference proteome</keyword>
<protein>
    <submittedName>
        <fullName evidence="2">Tetratricopeptide repeat protein</fullName>
    </submittedName>
</protein>
<organism evidence="2 3">
    <name type="scientific">Pseudoduganella lutea</name>
    <dbReference type="NCBI Taxonomy" id="321985"/>
    <lineage>
        <taxon>Bacteria</taxon>
        <taxon>Pseudomonadati</taxon>
        <taxon>Pseudomonadota</taxon>
        <taxon>Betaproteobacteria</taxon>
        <taxon>Burkholderiales</taxon>
        <taxon>Oxalobacteraceae</taxon>
        <taxon>Telluria group</taxon>
        <taxon>Pseudoduganella</taxon>
    </lineage>
</organism>
<evidence type="ECO:0000256" key="1">
    <source>
        <dbReference type="SAM" id="MobiDB-lite"/>
    </source>
</evidence>
<dbReference type="KEGG" id="plue:EWM63_20705"/>
<reference evidence="2 3" key="1">
    <citation type="submission" date="2019-02" db="EMBL/GenBank/DDBJ databases">
        <title>Draft Genome Sequences of Six Type Strains of the Genus Massilia.</title>
        <authorList>
            <person name="Miess H."/>
            <person name="Frediansyhah A."/>
            <person name="Gross H."/>
        </authorList>
    </citation>
    <scope>NUCLEOTIDE SEQUENCE [LARGE SCALE GENOMIC DNA]</scope>
    <source>
        <strain evidence="2 3">DSM 17473</strain>
    </source>
</reference>
<dbReference type="OrthoDB" id="580767at2"/>
<dbReference type="InterPro" id="IPR027417">
    <property type="entry name" value="P-loop_NTPase"/>
</dbReference>
<proteinExistence type="predicted"/>
<dbReference type="InterPro" id="IPR053137">
    <property type="entry name" value="NLR-like"/>
</dbReference>
<name>A0A4P6L1E1_9BURK</name>
<feature type="compositionally biased region" description="Basic and acidic residues" evidence="1">
    <location>
        <begin position="545"/>
        <end position="577"/>
    </location>
</feature>
<sequence>MEPHRLSLPSLDEPGEVATFYSHKGGAGRTMALANLAVMLARRNNATVPTLMIDWDLEAPGLHHYFRASGEGPGVLELFEACRDQLLRRTRLAAGGDDAVVAQAVLDAVGWEQYVTRADNGRPLYLMRAGRQDASYPERLARLDWEALFDACPALFRVFAENLARRFRHVLVDSSAGRGGTTGICTTLLPTKLVLVFAPNRQNLEGIEALVQRATTWRRSHEEEQRQMLVYPLPSRIEMDDSSRRALWRRGDPERGVPGYQPLFERAFAEAYGLSRMSLESYFDEVQLQQAHSLACGEPLPVHGDEEHDRFSVTRTFQAFLGWFLGGYRPWQSRDEIPLLNAVAQGRAAMERGGGRGVSLPLARDLARLGELYRREGRLDQAAGCIEEGLALHVLILGDDHADTLDSKAALADLLFEQEKYGEAHFLQETVLEVRERLFGAGAPVTLEAASALAATLAQLHQTPEALALQDAVIDAHQRQLGNEHLATIESLAVRADILCHGEQLEGAVELLEQVLALRSRLLGPEHADTVRTRKVLLQARNRLKQPERPAARDVHGSKQECGHECGQECGQKRGRDPQGIGIEQGRAAYPASRERRVTPDELAVDGDLSTSRLR</sequence>